<keyword evidence="1" id="KW-0732">Signal</keyword>
<proteinExistence type="predicted"/>
<feature type="chain" id="PRO_5016667430" evidence="1">
    <location>
        <begin position="26"/>
        <end position="117"/>
    </location>
</feature>
<accession>A0A348WRE5</accession>
<protein>
    <submittedName>
        <fullName evidence="2">MSHA biogenesis protein MshK</fullName>
    </submittedName>
</protein>
<feature type="signal peptide" evidence="1">
    <location>
        <begin position="1"/>
        <end position="25"/>
    </location>
</feature>
<dbReference type="STRING" id="314276.OS145_05575"/>
<dbReference type="Proteomes" id="UP000262878">
    <property type="component" value="Unassembled WGS sequence"/>
</dbReference>
<sequence>MQTSPYRLTWLLATVVSVASFTAQAQDPTQPYGWTAGRGVSSQQDTNLVLAQVVVSATSQRALINNQWLSLGDTIAGFRVEDIGSNSVTLSNGSVQRILKLFQPLNIKNIESQGDQQ</sequence>
<comment type="caution">
    <text evidence="2">The sequence shown here is derived from an EMBL/GenBank/DDBJ whole genome shotgun (WGS) entry which is preliminary data.</text>
</comment>
<evidence type="ECO:0000256" key="1">
    <source>
        <dbReference type="SAM" id="SignalP"/>
    </source>
</evidence>
<dbReference type="AlphaFoldDB" id="A0A348WRE5"/>
<dbReference type="EMBL" id="DMUP01000247">
    <property type="protein sequence ID" value="HAR57107.1"/>
    <property type="molecule type" value="Genomic_DNA"/>
</dbReference>
<reference evidence="2 3" key="1">
    <citation type="journal article" date="2018" name="Nat. Biotechnol.">
        <title>A standardized bacterial taxonomy based on genome phylogeny substantially revises the tree of life.</title>
        <authorList>
            <person name="Parks D.H."/>
            <person name="Chuvochina M."/>
            <person name="Waite D.W."/>
            <person name="Rinke C."/>
            <person name="Skarshewski A."/>
            <person name="Chaumeil P.A."/>
            <person name="Hugenholtz P."/>
        </authorList>
    </citation>
    <scope>NUCLEOTIDE SEQUENCE [LARGE SCALE GENOMIC DNA]</scope>
    <source>
        <strain evidence="2">UBA9360</strain>
    </source>
</reference>
<organism evidence="2 3">
    <name type="scientific">Idiomarina baltica</name>
    <dbReference type="NCBI Taxonomy" id="190892"/>
    <lineage>
        <taxon>Bacteria</taxon>
        <taxon>Pseudomonadati</taxon>
        <taxon>Pseudomonadota</taxon>
        <taxon>Gammaproteobacteria</taxon>
        <taxon>Alteromonadales</taxon>
        <taxon>Idiomarinaceae</taxon>
        <taxon>Idiomarina</taxon>
    </lineage>
</organism>
<evidence type="ECO:0000313" key="2">
    <source>
        <dbReference type="EMBL" id="HAR57107.1"/>
    </source>
</evidence>
<evidence type="ECO:0000313" key="3">
    <source>
        <dbReference type="Proteomes" id="UP000262878"/>
    </source>
</evidence>
<name>A0A348WRE5_9GAMM</name>
<dbReference type="RefSeq" id="WP_006956820.1">
    <property type="nucleotide sequence ID" value="NZ_DBGH01000032.1"/>
</dbReference>
<gene>
    <name evidence="2" type="ORF">DCR58_10050</name>
</gene>